<proteinExistence type="predicted"/>
<dbReference type="InterPro" id="IPR050672">
    <property type="entry name" value="FBXO45-Fsn/SPSB_families"/>
</dbReference>
<feature type="domain" description="B30.2/SPRY" evidence="1">
    <location>
        <begin position="136"/>
        <end position="318"/>
    </location>
</feature>
<dbReference type="VEuPathDB" id="FungiDB:AeMF1_004480"/>
<dbReference type="PROSITE" id="PS50188">
    <property type="entry name" value="B302_SPRY"/>
    <property type="match status" value="1"/>
</dbReference>
<keyword evidence="3" id="KW-1185">Reference proteome</keyword>
<dbReference type="Proteomes" id="UP000481153">
    <property type="component" value="Unassembled WGS sequence"/>
</dbReference>
<organism evidence="2 3">
    <name type="scientific">Aphanomyces euteiches</name>
    <dbReference type="NCBI Taxonomy" id="100861"/>
    <lineage>
        <taxon>Eukaryota</taxon>
        <taxon>Sar</taxon>
        <taxon>Stramenopiles</taxon>
        <taxon>Oomycota</taxon>
        <taxon>Saprolegniomycetes</taxon>
        <taxon>Saprolegniales</taxon>
        <taxon>Verrucalvaceae</taxon>
        <taxon>Aphanomyces</taxon>
    </lineage>
</organism>
<protein>
    <recommendedName>
        <fullName evidence="1">B30.2/SPRY domain-containing protein</fullName>
    </recommendedName>
</protein>
<dbReference type="InterPro" id="IPR001870">
    <property type="entry name" value="B30.2/SPRY"/>
</dbReference>
<dbReference type="InterPro" id="IPR013320">
    <property type="entry name" value="ConA-like_dom_sf"/>
</dbReference>
<evidence type="ECO:0000259" key="1">
    <source>
        <dbReference type="PROSITE" id="PS50188"/>
    </source>
</evidence>
<dbReference type="PANTHER" id="PTHR12245:SF5">
    <property type="entry name" value="SPRY DOMAIN-CONTAINING SOCS BOX PROTEIN 3"/>
    <property type="match status" value="1"/>
</dbReference>
<evidence type="ECO:0000313" key="3">
    <source>
        <dbReference type="Proteomes" id="UP000481153"/>
    </source>
</evidence>
<dbReference type="Pfam" id="PF00622">
    <property type="entry name" value="SPRY"/>
    <property type="match status" value="1"/>
</dbReference>
<accession>A0A6G0WGM7</accession>
<evidence type="ECO:0000313" key="2">
    <source>
        <dbReference type="EMBL" id="KAF0726290.1"/>
    </source>
</evidence>
<name>A0A6G0WGM7_9STRA</name>
<dbReference type="Gene3D" id="2.60.120.920">
    <property type="match status" value="1"/>
</dbReference>
<dbReference type="SUPFAM" id="SSF49899">
    <property type="entry name" value="Concanavalin A-like lectins/glucanases"/>
    <property type="match status" value="1"/>
</dbReference>
<dbReference type="PANTHER" id="PTHR12245">
    <property type="entry name" value="SPRY DOMAIN CONTAINING SOCS BOX PROTEIN"/>
    <property type="match status" value="1"/>
</dbReference>
<sequence length="323" mass="35008">MWVATPLGLAQVNGESVTQDGPVEVQFPWGGRGYIQRHQVSPSFEFQCSCFAATPWRFALTLSLEISLTALRERVIEHLQVALHIDNIVVMQPSVGGAHVLTETTKCVFVSLRPLLIHVFPILPLGKSSSVLHIEGVKDTPSALTTESADMNPSQAENSPVHPPKSFVLDTAAASRSIKQIGRGHGVLLGREDYLLSGRKYWEIRLDTEVMGDGVFIGVASCDIALSSSVVGSGLFWGYAAHLGKTIDLAMESFGEPCVQGDVVGILYDVDRGLLTFYRNGRPLGTPFRNVFGRRLCPAISMTHVGLQCTLLPSTVPPPVDTM</sequence>
<dbReference type="CDD" id="cd11709">
    <property type="entry name" value="SPRY"/>
    <property type="match status" value="1"/>
</dbReference>
<dbReference type="InterPro" id="IPR043136">
    <property type="entry name" value="B30.2/SPRY_sf"/>
</dbReference>
<dbReference type="AlphaFoldDB" id="A0A6G0WGM7"/>
<gene>
    <name evidence="2" type="ORF">Ae201684_015405</name>
</gene>
<reference evidence="2 3" key="1">
    <citation type="submission" date="2019-07" db="EMBL/GenBank/DDBJ databases">
        <title>Genomics analysis of Aphanomyces spp. identifies a new class of oomycete effector associated with host adaptation.</title>
        <authorList>
            <person name="Gaulin E."/>
        </authorList>
    </citation>
    <scope>NUCLEOTIDE SEQUENCE [LARGE SCALE GENOMIC DNA]</scope>
    <source>
        <strain evidence="2 3">ATCC 201684</strain>
    </source>
</reference>
<dbReference type="EMBL" id="VJMJ01000219">
    <property type="protein sequence ID" value="KAF0726290.1"/>
    <property type="molecule type" value="Genomic_DNA"/>
</dbReference>
<dbReference type="SMART" id="SM00449">
    <property type="entry name" value="SPRY"/>
    <property type="match status" value="1"/>
</dbReference>
<comment type="caution">
    <text evidence="2">The sequence shown here is derived from an EMBL/GenBank/DDBJ whole genome shotgun (WGS) entry which is preliminary data.</text>
</comment>
<dbReference type="InterPro" id="IPR003877">
    <property type="entry name" value="SPRY_dom"/>
</dbReference>